<dbReference type="Proteomes" id="UP000092582">
    <property type="component" value="Chromosome 1"/>
</dbReference>
<organism evidence="2 3">
    <name type="scientific">Cryobacterium arcticum</name>
    <dbReference type="NCBI Taxonomy" id="670052"/>
    <lineage>
        <taxon>Bacteria</taxon>
        <taxon>Bacillati</taxon>
        <taxon>Actinomycetota</taxon>
        <taxon>Actinomycetes</taxon>
        <taxon>Micrococcales</taxon>
        <taxon>Microbacteriaceae</taxon>
        <taxon>Cryobacterium</taxon>
    </lineage>
</organism>
<protein>
    <submittedName>
        <fullName evidence="2">Uncharacterized protein</fullName>
    </submittedName>
</protein>
<reference evidence="2 3" key="1">
    <citation type="submission" date="2016-06" db="EMBL/GenBank/DDBJ databases">
        <title>Genome sequencing of Cryobacterium arcticum PAMC 27867.</title>
        <authorList>
            <person name="Lee J."/>
            <person name="Kim O.-S."/>
        </authorList>
    </citation>
    <scope>NUCLEOTIDE SEQUENCE [LARGE SCALE GENOMIC DNA]</scope>
    <source>
        <strain evidence="2 3">PAMC 27867</strain>
    </source>
</reference>
<dbReference type="RefSeq" id="WP_157109166.1">
    <property type="nucleotide sequence ID" value="NZ_CP016282.1"/>
</dbReference>
<feature type="transmembrane region" description="Helical" evidence="1">
    <location>
        <begin position="7"/>
        <end position="27"/>
    </location>
</feature>
<dbReference type="KEGG" id="cart:PA27867_1766"/>
<keyword evidence="1" id="KW-1133">Transmembrane helix</keyword>
<keyword evidence="1" id="KW-0472">Membrane</keyword>
<name>A0A1B1BJB5_9MICO</name>
<proteinExistence type="predicted"/>
<keyword evidence="1" id="KW-0812">Transmembrane</keyword>
<dbReference type="AlphaFoldDB" id="A0A1B1BJB5"/>
<dbReference type="EMBL" id="CP016282">
    <property type="protein sequence ID" value="ANP72719.1"/>
    <property type="molecule type" value="Genomic_DNA"/>
</dbReference>
<dbReference type="OrthoDB" id="5007651at2"/>
<keyword evidence="3" id="KW-1185">Reference proteome</keyword>
<dbReference type="STRING" id="670052.PA27867_1766"/>
<sequence length="54" mass="5757">MHILSFVIAMAAFVVGLWLFGLAFTVTAWQGPIFFGGILAVSAAIAIPVHVLRD</sequence>
<evidence type="ECO:0000256" key="1">
    <source>
        <dbReference type="SAM" id="Phobius"/>
    </source>
</evidence>
<gene>
    <name evidence="2" type="ORF">PA27867_1766</name>
</gene>
<evidence type="ECO:0000313" key="3">
    <source>
        <dbReference type="Proteomes" id="UP000092582"/>
    </source>
</evidence>
<evidence type="ECO:0000313" key="2">
    <source>
        <dbReference type="EMBL" id="ANP72719.1"/>
    </source>
</evidence>
<accession>A0A1B1BJB5</accession>
<feature type="transmembrane region" description="Helical" evidence="1">
    <location>
        <begin position="33"/>
        <end position="52"/>
    </location>
</feature>